<sequence length="30" mass="3544">MPNIICILPEHIKFNRLLYKEKCRLKTGDG</sequence>
<evidence type="ECO:0000313" key="1">
    <source>
        <dbReference type="EMBL" id="CCA43983.1"/>
    </source>
</evidence>
<gene>
    <name evidence="1" type="ORF">NMALPHA522_0442</name>
</gene>
<accession>I4E3R9</accession>
<dbReference type="EMBL" id="FR845700">
    <property type="protein sequence ID" value="CCA43983.1"/>
    <property type="molecule type" value="Genomic_DNA"/>
</dbReference>
<name>I4E3R9_NEIME</name>
<reference evidence="1" key="1">
    <citation type="submission" date="2011-03" db="EMBL/GenBank/DDBJ databases">
        <title>Draft genome of Neisseria meningitidis strain alpha522.</title>
        <authorList>
            <person name="Schoen C."/>
            <person name="Blom J."/>
        </authorList>
    </citation>
    <scope>NUCLEOTIDE SEQUENCE</scope>
    <source>
        <strain evidence="1">Alpha522</strain>
    </source>
</reference>
<protein>
    <submittedName>
        <fullName evidence="1">Uncharacterized protein</fullName>
    </submittedName>
</protein>
<proteinExistence type="predicted"/>
<organism evidence="1">
    <name type="scientific">Neisseria meningitidis alpha522</name>
    <dbReference type="NCBI Taxonomy" id="996307"/>
    <lineage>
        <taxon>Bacteria</taxon>
        <taxon>Pseudomonadati</taxon>
        <taxon>Pseudomonadota</taxon>
        <taxon>Betaproteobacteria</taxon>
        <taxon>Neisseriales</taxon>
        <taxon>Neisseriaceae</taxon>
        <taxon>Neisseria</taxon>
    </lineage>
</organism>
<dbReference type="AlphaFoldDB" id="I4E3R9"/>